<protein>
    <recommendedName>
        <fullName evidence="10">Apoptogenic protein 1, mitochondrial</fullName>
    </recommendedName>
</protein>
<evidence type="ECO:0000256" key="6">
    <source>
        <dbReference type="ARBA" id="ARBA00023136"/>
    </source>
</evidence>
<evidence type="ECO:0000256" key="1">
    <source>
        <dbReference type="ARBA" id="ARBA00004443"/>
    </source>
</evidence>
<dbReference type="GO" id="GO:0097193">
    <property type="term" value="P:intrinsic apoptotic signaling pathway"/>
    <property type="evidence" value="ECO:0007669"/>
    <property type="project" value="InterPro"/>
</dbReference>
<dbReference type="InterPro" id="IPR018796">
    <property type="entry name" value="COA8"/>
</dbReference>
<evidence type="ECO:0000256" key="5">
    <source>
        <dbReference type="ARBA" id="ARBA00023128"/>
    </source>
</evidence>
<evidence type="ECO:0008006" key="10">
    <source>
        <dbReference type="Google" id="ProtNLM"/>
    </source>
</evidence>
<evidence type="ECO:0000256" key="2">
    <source>
        <dbReference type="ARBA" id="ARBA00005453"/>
    </source>
</evidence>
<organism evidence="8 9">
    <name type="scientific">Lunasporangiospora selenospora</name>
    <dbReference type="NCBI Taxonomy" id="979761"/>
    <lineage>
        <taxon>Eukaryota</taxon>
        <taxon>Fungi</taxon>
        <taxon>Fungi incertae sedis</taxon>
        <taxon>Mucoromycota</taxon>
        <taxon>Mortierellomycotina</taxon>
        <taxon>Mortierellomycetes</taxon>
        <taxon>Mortierellales</taxon>
        <taxon>Mortierellaceae</taxon>
        <taxon>Lunasporangiospora</taxon>
    </lineage>
</organism>
<comment type="similarity">
    <text evidence="2">Belongs to the COA8 family.</text>
</comment>
<dbReference type="PANTHER" id="PTHR31107">
    <property type="entry name" value="APOPTOGENIC PROTEIN 1, MITOCHONDRIAL"/>
    <property type="match status" value="1"/>
</dbReference>
<keyword evidence="5" id="KW-0496">Mitochondrion</keyword>
<accession>A0A9P6G2M3</accession>
<dbReference type="EMBL" id="JAABOA010000137">
    <property type="protein sequence ID" value="KAF9585691.1"/>
    <property type="molecule type" value="Genomic_DNA"/>
</dbReference>
<keyword evidence="9" id="KW-1185">Reference proteome</keyword>
<evidence type="ECO:0000313" key="9">
    <source>
        <dbReference type="Proteomes" id="UP000780801"/>
    </source>
</evidence>
<reference evidence="8" key="1">
    <citation type="journal article" date="2020" name="Fungal Divers.">
        <title>Resolving the Mortierellaceae phylogeny through synthesis of multi-gene phylogenetics and phylogenomics.</title>
        <authorList>
            <person name="Vandepol N."/>
            <person name="Liber J."/>
            <person name="Desiro A."/>
            <person name="Na H."/>
            <person name="Kennedy M."/>
            <person name="Barry K."/>
            <person name="Grigoriev I.V."/>
            <person name="Miller A.N."/>
            <person name="O'Donnell K."/>
            <person name="Stajich J.E."/>
            <person name="Bonito G."/>
        </authorList>
    </citation>
    <scope>NUCLEOTIDE SEQUENCE</scope>
    <source>
        <strain evidence="8">KOD1015</strain>
    </source>
</reference>
<sequence>MIMHSLRRSAPAAFRGCQQHVSSRSFTASTTVSSAANSDSTASGPDPVTRKRENLNPALNTDKFLVGTPHAVSNLRPVKYPIPVNESLEDKLFRERCERVDAFNQNFWASNNALFNKAKADYEQKISAQNGGQPVTTEELSLFYKDFLDKAYERQMSYNRQWWIENMGLLLPAAKAAFRRWTSRSP</sequence>
<evidence type="ECO:0000256" key="4">
    <source>
        <dbReference type="ARBA" id="ARBA00022946"/>
    </source>
</evidence>
<feature type="compositionally biased region" description="Low complexity" evidence="7">
    <location>
        <begin position="28"/>
        <end position="43"/>
    </location>
</feature>
<gene>
    <name evidence="8" type="ORF">BGW38_001208</name>
</gene>
<evidence type="ECO:0000256" key="3">
    <source>
        <dbReference type="ARBA" id="ARBA00022792"/>
    </source>
</evidence>
<dbReference type="PANTHER" id="PTHR31107:SF2">
    <property type="entry name" value="CYTOCHROME C OXIDASE ASSEMBLY FACTOR 8"/>
    <property type="match status" value="1"/>
</dbReference>
<feature type="region of interest" description="Disordered" evidence="7">
    <location>
        <begin position="28"/>
        <end position="53"/>
    </location>
</feature>
<keyword evidence="6" id="KW-0472">Membrane</keyword>
<comment type="subcellular location">
    <subcellularLocation>
        <location evidence="1">Mitochondrion inner membrane</location>
        <topology evidence="1">Peripheral membrane protein</topology>
        <orientation evidence="1">Matrix side</orientation>
    </subcellularLocation>
</comment>
<evidence type="ECO:0000313" key="8">
    <source>
        <dbReference type="EMBL" id="KAF9585691.1"/>
    </source>
</evidence>
<dbReference type="Pfam" id="PF10231">
    <property type="entry name" value="COA8"/>
    <property type="match status" value="1"/>
</dbReference>
<dbReference type="OrthoDB" id="6246201at2759"/>
<keyword evidence="4" id="KW-0809">Transit peptide</keyword>
<dbReference type="Proteomes" id="UP000780801">
    <property type="component" value="Unassembled WGS sequence"/>
</dbReference>
<dbReference type="GO" id="GO:0005743">
    <property type="term" value="C:mitochondrial inner membrane"/>
    <property type="evidence" value="ECO:0007669"/>
    <property type="project" value="UniProtKB-SubCell"/>
</dbReference>
<keyword evidence="3" id="KW-0999">Mitochondrion inner membrane</keyword>
<comment type="caution">
    <text evidence="8">The sequence shown here is derived from an EMBL/GenBank/DDBJ whole genome shotgun (WGS) entry which is preliminary data.</text>
</comment>
<name>A0A9P6G2M3_9FUNG</name>
<proteinExistence type="inferred from homology"/>
<evidence type="ECO:0000256" key="7">
    <source>
        <dbReference type="SAM" id="MobiDB-lite"/>
    </source>
</evidence>
<dbReference type="AlphaFoldDB" id="A0A9P6G2M3"/>